<comment type="similarity">
    <text evidence="8">Belongs to the binding-protein-dependent transport system permease family.</text>
</comment>
<dbReference type="InterPro" id="IPR010065">
    <property type="entry name" value="AA_ABC_transptr_permease_3TM"/>
</dbReference>
<dbReference type="PANTHER" id="PTHR30614:SF0">
    <property type="entry name" value="L-CYSTINE TRANSPORT SYSTEM PERMEASE PROTEIN TCYL"/>
    <property type="match status" value="1"/>
</dbReference>
<keyword evidence="4 8" id="KW-0812">Transmembrane</keyword>
<dbReference type="AlphaFoldDB" id="A0A7C8KY02"/>
<keyword evidence="3" id="KW-1003">Cell membrane</keyword>
<keyword evidence="6 8" id="KW-1133">Transmembrane helix</keyword>
<dbReference type="InterPro" id="IPR043429">
    <property type="entry name" value="ArtM/GltK/GlnP/TcyL/YhdX-like"/>
</dbReference>
<evidence type="ECO:0000259" key="9">
    <source>
        <dbReference type="PROSITE" id="PS50928"/>
    </source>
</evidence>
<accession>A0A7C8KY02</accession>
<keyword evidence="5" id="KW-0029">Amino-acid transport</keyword>
<protein>
    <submittedName>
        <fullName evidence="10">Amino acid ABC transporter permease</fullName>
    </submittedName>
</protein>
<dbReference type="InterPro" id="IPR000515">
    <property type="entry name" value="MetI-like"/>
</dbReference>
<keyword evidence="11" id="KW-1185">Reference proteome</keyword>
<reference evidence="10 11" key="1">
    <citation type="submission" date="2019-10" db="EMBL/GenBank/DDBJ databases">
        <title>Gracilibacillus sp. nov. isolated from rice seeds.</title>
        <authorList>
            <person name="He S."/>
        </authorList>
    </citation>
    <scope>NUCLEOTIDE SEQUENCE [LARGE SCALE GENOMIC DNA]</scope>
    <source>
        <strain evidence="10 11">TD8</strain>
    </source>
</reference>
<dbReference type="PANTHER" id="PTHR30614">
    <property type="entry name" value="MEMBRANE COMPONENT OF AMINO ACID ABC TRANSPORTER"/>
    <property type="match status" value="1"/>
</dbReference>
<comment type="caution">
    <text evidence="10">The sequence shown here is derived from an EMBL/GenBank/DDBJ whole genome shotgun (WGS) entry which is preliminary data.</text>
</comment>
<gene>
    <name evidence="10" type="ORF">F9U64_15215</name>
</gene>
<feature type="transmembrane region" description="Helical" evidence="8">
    <location>
        <begin position="57"/>
        <end position="79"/>
    </location>
</feature>
<evidence type="ECO:0000256" key="4">
    <source>
        <dbReference type="ARBA" id="ARBA00022692"/>
    </source>
</evidence>
<dbReference type="NCBIfam" id="TIGR01726">
    <property type="entry name" value="HEQRo_perm_3TM"/>
    <property type="match status" value="1"/>
</dbReference>
<dbReference type="GO" id="GO:0006865">
    <property type="term" value="P:amino acid transport"/>
    <property type="evidence" value="ECO:0007669"/>
    <property type="project" value="UniProtKB-KW"/>
</dbReference>
<dbReference type="RefSeq" id="WP_153405401.1">
    <property type="nucleotide sequence ID" value="NZ_ML762436.1"/>
</dbReference>
<evidence type="ECO:0000313" key="10">
    <source>
        <dbReference type="EMBL" id="KAB8129357.1"/>
    </source>
</evidence>
<dbReference type="Proteomes" id="UP000480246">
    <property type="component" value="Unassembled WGS sequence"/>
</dbReference>
<feature type="transmembrane region" description="Helical" evidence="8">
    <location>
        <begin position="25"/>
        <end position="45"/>
    </location>
</feature>
<comment type="subcellular location">
    <subcellularLocation>
        <location evidence="1 8">Cell membrane</location>
        <topology evidence="1 8">Multi-pass membrane protein</topology>
    </subcellularLocation>
</comment>
<dbReference type="GO" id="GO:0043190">
    <property type="term" value="C:ATP-binding cassette (ABC) transporter complex"/>
    <property type="evidence" value="ECO:0007669"/>
    <property type="project" value="InterPro"/>
</dbReference>
<dbReference type="EMBL" id="WEID01000076">
    <property type="protein sequence ID" value="KAB8129357.1"/>
    <property type="molecule type" value="Genomic_DNA"/>
</dbReference>
<proteinExistence type="inferred from homology"/>
<dbReference type="Pfam" id="PF00528">
    <property type="entry name" value="BPD_transp_1"/>
    <property type="match status" value="1"/>
</dbReference>
<dbReference type="FunFam" id="1.10.3720.10:FF:000006">
    <property type="entry name" value="Glutamate/aspartate ABC transporter, permease protein GltK"/>
    <property type="match status" value="1"/>
</dbReference>
<evidence type="ECO:0000256" key="7">
    <source>
        <dbReference type="ARBA" id="ARBA00023136"/>
    </source>
</evidence>
<dbReference type="GO" id="GO:0022857">
    <property type="term" value="F:transmembrane transporter activity"/>
    <property type="evidence" value="ECO:0007669"/>
    <property type="project" value="InterPro"/>
</dbReference>
<evidence type="ECO:0000256" key="2">
    <source>
        <dbReference type="ARBA" id="ARBA00022448"/>
    </source>
</evidence>
<evidence type="ECO:0000256" key="5">
    <source>
        <dbReference type="ARBA" id="ARBA00022970"/>
    </source>
</evidence>
<evidence type="ECO:0000256" key="3">
    <source>
        <dbReference type="ARBA" id="ARBA00022475"/>
    </source>
</evidence>
<feature type="transmembrane region" description="Helical" evidence="8">
    <location>
        <begin position="85"/>
        <end position="106"/>
    </location>
</feature>
<feature type="transmembrane region" description="Helical" evidence="8">
    <location>
        <begin position="188"/>
        <end position="208"/>
    </location>
</feature>
<dbReference type="InterPro" id="IPR035906">
    <property type="entry name" value="MetI-like_sf"/>
</dbReference>
<dbReference type="SUPFAM" id="SSF161098">
    <property type="entry name" value="MetI-like"/>
    <property type="match status" value="1"/>
</dbReference>
<sequence>MQDFFDIKLAIENLPFILSGLPRTIAVSFVAMALGLVLGLFISLARSSDMMLLRYPARLYISFMRGTPIIVFLFILYYGLPMIEIRLSAYMAAVIGFGLNSAAYIAEVIRSSINSVPYGQWESAKALGLSYWQTLRQIILPQGVRIALPPLTNVFLDLVKATSLAAVITVPELFQKAQIAGGREFDSLTMYILVALIYWPLCIVIAFFQEKMEARFSRYVK</sequence>
<evidence type="ECO:0000256" key="1">
    <source>
        <dbReference type="ARBA" id="ARBA00004651"/>
    </source>
</evidence>
<organism evidence="10 11">
    <name type="scientific">Gracilibacillus oryzae</name>
    <dbReference type="NCBI Taxonomy" id="1672701"/>
    <lineage>
        <taxon>Bacteria</taxon>
        <taxon>Bacillati</taxon>
        <taxon>Bacillota</taxon>
        <taxon>Bacilli</taxon>
        <taxon>Bacillales</taxon>
        <taxon>Bacillaceae</taxon>
        <taxon>Gracilibacillus</taxon>
    </lineage>
</organism>
<feature type="domain" description="ABC transmembrane type-1" evidence="9">
    <location>
        <begin position="21"/>
        <end position="209"/>
    </location>
</feature>
<dbReference type="Gene3D" id="1.10.3720.10">
    <property type="entry name" value="MetI-like"/>
    <property type="match status" value="1"/>
</dbReference>
<evidence type="ECO:0000313" key="11">
    <source>
        <dbReference type="Proteomes" id="UP000480246"/>
    </source>
</evidence>
<evidence type="ECO:0000256" key="8">
    <source>
        <dbReference type="RuleBase" id="RU363032"/>
    </source>
</evidence>
<keyword evidence="2 8" id="KW-0813">Transport</keyword>
<evidence type="ECO:0000256" key="6">
    <source>
        <dbReference type="ARBA" id="ARBA00022989"/>
    </source>
</evidence>
<keyword evidence="7 8" id="KW-0472">Membrane</keyword>
<dbReference type="CDD" id="cd06261">
    <property type="entry name" value="TM_PBP2"/>
    <property type="match status" value="1"/>
</dbReference>
<name>A0A7C8KY02_9BACI</name>
<dbReference type="PROSITE" id="PS50928">
    <property type="entry name" value="ABC_TM1"/>
    <property type="match status" value="1"/>
</dbReference>
<dbReference type="OrthoDB" id="9805999at2"/>